<feature type="transmembrane region" description="Helical" evidence="1">
    <location>
        <begin position="6"/>
        <end position="28"/>
    </location>
</feature>
<feature type="transmembrane region" description="Helical" evidence="1">
    <location>
        <begin position="57"/>
        <end position="80"/>
    </location>
</feature>
<dbReference type="Proteomes" id="UP000094707">
    <property type="component" value="Chromosome I"/>
</dbReference>
<evidence type="ECO:0000313" key="3">
    <source>
        <dbReference type="Proteomes" id="UP000094707"/>
    </source>
</evidence>
<keyword evidence="1" id="KW-0472">Membrane</keyword>
<dbReference type="STRING" id="118062.MCBB_0877"/>
<organism evidence="2 3">
    <name type="scientific">Methanobacterium congolense</name>
    <dbReference type="NCBI Taxonomy" id="118062"/>
    <lineage>
        <taxon>Archaea</taxon>
        <taxon>Methanobacteriati</taxon>
        <taxon>Methanobacteriota</taxon>
        <taxon>Methanomada group</taxon>
        <taxon>Methanobacteria</taxon>
        <taxon>Methanobacteriales</taxon>
        <taxon>Methanobacteriaceae</taxon>
        <taxon>Methanobacterium</taxon>
    </lineage>
</organism>
<dbReference type="KEGG" id="mcub:MCBB_0877"/>
<keyword evidence="3" id="KW-1185">Reference proteome</keyword>
<keyword evidence="1" id="KW-1133">Transmembrane helix</keyword>
<gene>
    <name evidence="2" type="ORF">MCBB_0877</name>
</gene>
<dbReference type="AlphaFoldDB" id="A0A1D3L1E7"/>
<evidence type="ECO:0000256" key="1">
    <source>
        <dbReference type="SAM" id="Phobius"/>
    </source>
</evidence>
<dbReference type="RefSeq" id="WP_071906603.1">
    <property type="nucleotide sequence ID" value="NZ_LT607756.1"/>
</dbReference>
<sequence>MELLKILLVIGGYLFLVLTSGIILNFILNRISHGKLSETVSVNDRDTGFVIGKCENILIMTFMLLDAYVALAIIFAAKTIVRSEDMHKNSLFFLAGTMINVTYSIMVSAVIKLFLTTI</sequence>
<accession>A0A1D3L1E7</accession>
<dbReference type="OrthoDB" id="263939at2157"/>
<proteinExistence type="predicted"/>
<keyword evidence="1" id="KW-0812">Transmembrane</keyword>
<feature type="transmembrane region" description="Helical" evidence="1">
    <location>
        <begin position="92"/>
        <end position="115"/>
    </location>
</feature>
<dbReference type="GeneID" id="30411726"/>
<name>A0A1D3L1E7_9EURY</name>
<evidence type="ECO:0000313" key="2">
    <source>
        <dbReference type="EMBL" id="SCG85441.1"/>
    </source>
</evidence>
<reference evidence="2 3" key="1">
    <citation type="submission" date="2016-08" db="EMBL/GenBank/DDBJ databases">
        <authorList>
            <person name="Seilhamer J.J."/>
        </authorList>
    </citation>
    <scope>NUCLEOTIDE SEQUENCE [LARGE SCALE GENOMIC DNA]</scope>
    <source>
        <strain evidence="2">Buetzberg</strain>
    </source>
</reference>
<protein>
    <submittedName>
        <fullName evidence="2">Uncharacterized protein</fullName>
    </submittedName>
</protein>
<dbReference type="EMBL" id="LT607756">
    <property type="protein sequence ID" value="SCG85441.1"/>
    <property type="molecule type" value="Genomic_DNA"/>
</dbReference>